<sequence>MSTGREREKREETWVDGPRRMSTGNAGASPSGGSYGYMDSHKKSMIRKWVENQSVHISRTRGHHHHHHKEANGLKTLDDVRGRASGQEDEVDSISHASHPSLPVNK</sequence>
<gene>
    <name evidence="2" type="ORF">NTEN_LOCUS9959</name>
    <name evidence="3" type="ORF">NTEN_LOCUS9963</name>
</gene>
<feature type="non-terminal residue" evidence="3">
    <location>
        <position position="106"/>
    </location>
</feature>
<protein>
    <submittedName>
        <fullName evidence="3">Uncharacterized protein</fullName>
    </submittedName>
</protein>
<dbReference type="Proteomes" id="UP000479000">
    <property type="component" value="Unassembled WGS sequence"/>
</dbReference>
<evidence type="ECO:0000313" key="4">
    <source>
        <dbReference type="Proteomes" id="UP000479000"/>
    </source>
</evidence>
<feature type="region of interest" description="Disordered" evidence="1">
    <location>
        <begin position="1"/>
        <end position="39"/>
    </location>
</feature>
<feature type="region of interest" description="Disordered" evidence="1">
    <location>
        <begin position="57"/>
        <end position="106"/>
    </location>
</feature>
<dbReference type="AlphaFoldDB" id="A0A6H5GL65"/>
<feature type="compositionally biased region" description="Low complexity" evidence="1">
    <location>
        <begin position="22"/>
        <end position="32"/>
    </location>
</feature>
<feature type="compositionally biased region" description="Basic and acidic residues" evidence="1">
    <location>
        <begin position="1"/>
        <end position="19"/>
    </location>
</feature>
<feature type="compositionally biased region" description="Basic and acidic residues" evidence="1">
    <location>
        <begin position="70"/>
        <end position="82"/>
    </location>
</feature>
<dbReference type="EMBL" id="CADCXU010015041">
    <property type="protein sequence ID" value="CAB0004482.1"/>
    <property type="molecule type" value="Genomic_DNA"/>
</dbReference>
<reference evidence="3 4" key="1">
    <citation type="submission" date="2020-02" db="EMBL/GenBank/DDBJ databases">
        <authorList>
            <person name="Ferguson B K."/>
        </authorList>
    </citation>
    <scope>NUCLEOTIDE SEQUENCE [LARGE SCALE GENOMIC DNA]</scope>
</reference>
<evidence type="ECO:0000313" key="2">
    <source>
        <dbReference type="EMBL" id="CAB0004482.1"/>
    </source>
</evidence>
<evidence type="ECO:0000313" key="3">
    <source>
        <dbReference type="EMBL" id="CAB0004486.1"/>
    </source>
</evidence>
<accession>A0A6H5GL65</accession>
<dbReference type="OrthoDB" id="8862460at2759"/>
<name>A0A6H5GL65_9HEMI</name>
<keyword evidence="4" id="KW-1185">Reference proteome</keyword>
<dbReference type="EMBL" id="CADCXU010015042">
    <property type="protein sequence ID" value="CAB0004486.1"/>
    <property type="molecule type" value="Genomic_DNA"/>
</dbReference>
<feature type="compositionally biased region" description="Basic residues" evidence="1">
    <location>
        <begin position="58"/>
        <end position="69"/>
    </location>
</feature>
<evidence type="ECO:0000256" key="1">
    <source>
        <dbReference type="SAM" id="MobiDB-lite"/>
    </source>
</evidence>
<organism evidence="3 4">
    <name type="scientific">Nesidiocoris tenuis</name>
    <dbReference type="NCBI Taxonomy" id="355587"/>
    <lineage>
        <taxon>Eukaryota</taxon>
        <taxon>Metazoa</taxon>
        <taxon>Ecdysozoa</taxon>
        <taxon>Arthropoda</taxon>
        <taxon>Hexapoda</taxon>
        <taxon>Insecta</taxon>
        <taxon>Pterygota</taxon>
        <taxon>Neoptera</taxon>
        <taxon>Paraneoptera</taxon>
        <taxon>Hemiptera</taxon>
        <taxon>Heteroptera</taxon>
        <taxon>Panheteroptera</taxon>
        <taxon>Cimicomorpha</taxon>
        <taxon>Miridae</taxon>
        <taxon>Dicyphina</taxon>
        <taxon>Nesidiocoris</taxon>
    </lineage>
</organism>
<proteinExistence type="predicted"/>